<gene>
    <name evidence="3" type="ORF">S06H3_48099</name>
</gene>
<comment type="caution">
    <text evidence="3">The sequence shown here is derived from an EMBL/GenBank/DDBJ whole genome shotgun (WGS) entry which is preliminary data.</text>
</comment>
<reference evidence="3" key="1">
    <citation type="journal article" date="2014" name="Front. Microbiol.">
        <title>High frequency of phylogenetically diverse reductive dehalogenase-homologous genes in deep subseafloor sedimentary metagenomes.</title>
        <authorList>
            <person name="Kawai M."/>
            <person name="Futagami T."/>
            <person name="Toyoda A."/>
            <person name="Takaki Y."/>
            <person name="Nishi S."/>
            <person name="Hori S."/>
            <person name="Arai W."/>
            <person name="Tsubouchi T."/>
            <person name="Morono Y."/>
            <person name="Uchiyama I."/>
            <person name="Ito T."/>
            <person name="Fujiyama A."/>
            <person name="Inagaki F."/>
            <person name="Takami H."/>
        </authorList>
    </citation>
    <scope>NUCLEOTIDE SEQUENCE</scope>
    <source>
        <strain evidence="3">Expedition CK06-06</strain>
    </source>
</reference>
<dbReference type="Pfam" id="PF00534">
    <property type="entry name" value="Glycos_transf_1"/>
    <property type="match status" value="1"/>
</dbReference>
<organism evidence="3">
    <name type="scientific">marine sediment metagenome</name>
    <dbReference type="NCBI Taxonomy" id="412755"/>
    <lineage>
        <taxon>unclassified sequences</taxon>
        <taxon>metagenomes</taxon>
        <taxon>ecological metagenomes</taxon>
    </lineage>
</organism>
<dbReference type="InterPro" id="IPR001296">
    <property type="entry name" value="Glyco_trans_1"/>
</dbReference>
<dbReference type="GO" id="GO:0016757">
    <property type="term" value="F:glycosyltransferase activity"/>
    <property type="evidence" value="ECO:0007669"/>
    <property type="project" value="InterPro"/>
</dbReference>
<dbReference type="Gene3D" id="3.40.50.2000">
    <property type="entry name" value="Glycogen Phosphorylase B"/>
    <property type="match status" value="1"/>
</dbReference>
<protein>
    <recommendedName>
        <fullName evidence="2">Glycosyl transferase family 1 domain-containing protein</fullName>
    </recommendedName>
</protein>
<dbReference type="CDD" id="cd03809">
    <property type="entry name" value="GT4_MtfB-like"/>
    <property type="match status" value="1"/>
</dbReference>
<dbReference type="GO" id="GO:0009103">
    <property type="term" value="P:lipopolysaccharide biosynthetic process"/>
    <property type="evidence" value="ECO:0007669"/>
    <property type="project" value="TreeGrafter"/>
</dbReference>
<dbReference type="SUPFAM" id="SSF53756">
    <property type="entry name" value="UDP-Glycosyltransferase/glycogen phosphorylase"/>
    <property type="match status" value="1"/>
</dbReference>
<evidence type="ECO:0000256" key="1">
    <source>
        <dbReference type="ARBA" id="ARBA00022679"/>
    </source>
</evidence>
<dbReference type="PANTHER" id="PTHR46401:SF2">
    <property type="entry name" value="GLYCOSYLTRANSFERASE WBBK-RELATED"/>
    <property type="match status" value="1"/>
</dbReference>
<keyword evidence="1" id="KW-0808">Transferase</keyword>
<feature type="domain" description="Glycosyl transferase family 1" evidence="2">
    <location>
        <begin position="25"/>
        <end position="197"/>
    </location>
</feature>
<evidence type="ECO:0000259" key="2">
    <source>
        <dbReference type="Pfam" id="PF00534"/>
    </source>
</evidence>
<accession>X1Q7Z6</accession>
<name>X1Q7Z6_9ZZZZ</name>
<dbReference type="AlphaFoldDB" id="X1Q7Z6"/>
<dbReference type="EMBL" id="BARV01030267">
    <property type="protein sequence ID" value="GAI39389.1"/>
    <property type="molecule type" value="Genomic_DNA"/>
</dbReference>
<dbReference type="PANTHER" id="PTHR46401">
    <property type="entry name" value="GLYCOSYLTRANSFERASE WBBK-RELATED"/>
    <property type="match status" value="1"/>
</dbReference>
<proteinExistence type="predicted"/>
<sequence>ELFFKVPADKLRVVYNGIDTQIYSRNKEASQNRNGLIMVGNTDDRKKGILYLLKALQLLREDGIKLTIVDDAERHSLYADDAGPLPSYGLKLVKKLNLDGMVQFSGRLMSEELARHYSAAQIAVVPSLYEGFGLPAAEAMACGTPVIATTGGALPEVVGNAGILVPPGRADALAATIKQLLNDKQAQQRMSEAGRKRVEEKFSWEQAARKTLEVYQEVLTTR</sequence>
<feature type="non-terminal residue" evidence="3">
    <location>
        <position position="1"/>
    </location>
</feature>
<evidence type="ECO:0000313" key="3">
    <source>
        <dbReference type="EMBL" id="GAI39389.1"/>
    </source>
</evidence>